<evidence type="ECO:0000256" key="1">
    <source>
        <dbReference type="SAM" id="Phobius"/>
    </source>
</evidence>
<dbReference type="VEuPathDB" id="VectorBase:ADAC009766"/>
<reference evidence="2" key="3">
    <citation type="journal article" date="2013" name="Nucleic Acids Res.">
        <title>The genome of Anopheles darlingi, the main neotropical malaria vector.</title>
        <authorList>
            <person name="Marinotti O."/>
            <person name="Cerqueira G.C."/>
            <person name="de Almeida L.G."/>
            <person name="Ferro M.I."/>
            <person name="Loreto E.L."/>
            <person name="Zaha A."/>
            <person name="Teixeira S.M."/>
            <person name="Wespiser A.R."/>
            <person name="Almeida E Silva A."/>
            <person name="Schlindwein A.D."/>
            <person name="Pacheco A.C."/>
            <person name="Silva A.L."/>
            <person name="Graveley B.R."/>
            <person name="Walenz B.P."/>
            <person name="Lima Bde A."/>
            <person name="Ribeiro C.A."/>
            <person name="Nunes-Silva C.G."/>
            <person name="de Carvalho C.R."/>
            <person name="Soares C.M."/>
            <person name="de Menezes C.B."/>
            <person name="Matiolli C."/>
            <person name="Caffrey D."/>
            <person name="Araujo D.A."/>
            <person name="de Oliveira D.M."/>
            <person name="Golenbock D."/>
            <person name="Grisard E.C."/>
            <person name="Fantinatti-Garboggini F."/>
            <person name="de Carvalho F.M."/>
            <person name="Barcellos F.G."/>
            <person name="Prosdocimi F."/>
            <person name="May G."/>
            <person name="Azevedo Junior G.M."/>
            <person name="Guimaraes G.M."/>
            <person name="Goldman G.H."/>
            <person name="Padilha I.Q."/>
            <person name="Batista Jda S."/>
            <person name="Ferro J.A."/>
            <person name="Ribeiro J.M."/>
            <person name="Fietto J.L."/>
            <person name="Dabbas K.M."/>
            <person name="Cerdeira L."/>
            <person name="Agnez-Lima L.F."/>
            <person name="Brocchi M."/>
            <person name="de Carvalho M.O."/>
            <person name="Teixeira Mde M."/>
            <person name="Diniz Maia Mde M."/>
            <person name="Goldman M.H."/>
            <person name="Cruz Schneider M.P."/>
            <person name="Felipe M.S."/>
            <person name="Hungria M."/>
            <person name="Nicolas M.F."/>
            <person name="Pereira M."/>
            <person name="Montes M.A."/>
            <person name="Cantao M.E."/>
            <person name="Vincentz M."/>
            <person name="Rafael M.S."/>
            <person name="Silverman N."/>
            <person name="Stoco P.H."/>
            <person name="Souza R.C."/>
            <person name="Vicentini R."/>
            <person name="Gazzinelli R.T."/>
            <person name="Neves Rde O."/>
            <person name="Silva R."/>
            <person name="Astolfi-Filho S."/>
            <person name="Maciel T.E."/>
            <person name="Urmenyi T.P."/>
            <person name="Tadei W.P."/>
            <person name="Camargo E.P."/>
            <person name="de Vasconcelos A.T."/>
        </authorList>
    </citation>
    <scope>NUCLEOTIDE SEQUENCE</scope>
</reference>
<reference evidence="2 4" key="1">
    <citation type="journal article" date="2010" name="BMC Genomics">
        <title>Combination of measures distinguishes pre-miRNAs from other stem-loops in the genome of the newly sequenced Anopheles darlingi.</title>
        <authorList>
            <person name="Mendes N.D."/>
            <person name="Freitas A.T."/>
            <person name="Vasconcelos A.T."/>
            <person name="Sagot M.F."/>
        </authorList>
    </citation>
    <scope>NUCLEOTIDE SEQUENCE</scope>
</reference>
<evidence type="ECO:0000313" key="3">
    <source>
        <dbReference type="EnsemblMetazoa" id="ADAC009766-PA"/>
    </source>
</evidence>
<dbReference type="Proteomes" id="UP000000673">
    <property type="component" value="Unassembled WGS sequence"/>
</dbReference>
<feature type="transmembrane region" description="Helical" evidence="1">
    <location>
        <begin position="20"/>
        <end position="49"/>
    </location>
</feature>
<reference evidence="2" key="2">
    <citation type="submission" date="2010-05" db="EMBL/GenBank/DDBJ databases">
        <authorList>
            <person name="Almeida L.G."/>
            <person name="Nicolas M.F."/>
            <person name="Souza R.C."/>
            <person name="Vasconcelos A.T.R."/>
        </authorList>
    </citation>
    <scope>NUCLEOTIDE SEQUENCE</scope>
</reference>
<sequence length="82" mass="8939">MEPSGAEIVKATNRGQAPLIVVVVVMIVVVVVVAVAVVVIIIIIITAVVDEWRSHYTRTNQLCWAPLTASVFERLQPLEPCC</sequence>
<keyword evidence="1" id="KW-0812">Transmembrane</keyword>
<proteinExistence type="predicted"/>
<keyword evidence="4" id="KW-1185">Reference proteome</keyword>
<evidence type="ECO:0000313" key="2">
    <source>
        <dbReference type="EMBL" id="ETN58648.1"/>
    </source>
</evidence>
<dbReference type="EnsemblMetazoa" id="ADAC009766-RA">
    <property type="protein sequence ID" value="ADAC009766-PA"/>
    <property type="gene ID" value="ADAC009766"/>
</dbReference>
<dbReference type="AlphaFoldDB" id="W5J5H1"/>
<name>W5J5H1_ANODA</name>
<organism evidence="2">
    <name type="scientific">Anopheles darlingi</name>
    <name type="common">Mosquito</name>
    <dbReference type="NCBI Taxonomy" id="43151"/>
    <lineage>
        <taxon>Eukaryota</taxon>
        <taxon>Metazoa</taxon>
        <taxon>Ecdysozoa</taxon>
        <taxon>Arthropoda</taxon>
        <taxon>Hexapoda</taxon>
        <taxon>Insecta</taxon>
        <taxon>Pterygota</taxon>
        <taxon>Neoptera</taxon>
        <taxon>Endopterygota</taxon>
        <taxon>Diptera</taxon>
        <taxon>Nematocera</taxon>
        <taxon>Culicoidea</taxon>
        <taxon>Culicidae</taxon>
        <taxon>Anophelinae</taxon>
        <taxon>Anopheles</taxon>
    </lineage>
</organism>
<protein>
    <submittedName>
        <fullName evidence="2 3">Uncharacterized protein</fullName>
    </submittedName>
</protein>
<evidence type="ECO:0000313" key="4">
    <source>
        <dbReference type="Proteomes" id="UP000000673"/>
    </source>
</evidence>
<dbReference type="HOGENOM" id="CLU_2560138_0_0_1"/>
<accession>W5J5H1</accession>
<keyword evidence="1" id="KW-1133">Transmembrane helix</keyword>
<keyword evidence="1" id="KW-0472">Membrane</keyword>
<dbReference type="EMBL" id="ADMH02002125">
    <property type="protein sequence ID" value="ETN58648.1"/>
    <property type="molecule type" value="Genomic_DNA"/>
</dbReference>
<gene>
    <name evidence="2" type="ORF">AND_009766</name>
</gene>
<reference evidence="3" key="4">
    <citation type="submission" date="2015-06" db="UniProtKB">
        <authorList>
            <consortium name="EnsemblMetazoa"/>
        </authorList>
    </citation>
    <scope>IDENTIFICATION</scope>
</reference>